<accession>A0ABR9KF29</accession>
<comment type="caution">
    <text evidence="2">The sequence shown here is derived from an EMBL/GenBank/DDBJ whole genome shotgun (WGS) entry which is preliminary data.</text>
</comment>
<feature type="domain" description="SnoaL-like" evidence="1">
    <location>
        <begin position="6"/>
        <end position="64"/>
    </location>
</feature>
<dbReference type="InterPro" id="IPR032710">
    <property type="entry name" value="NTF2-like_dom_sf"/>
</dbReference>
<dbReference type="Proteomes" id="UP000661607">
    <property type="component" value="Unassembled WGS sequence"/>
</dbReference>
<name>A0ABR9KF29_9ACTN</name>
<proteinExistence type="predicted"/>
<evidence type="ECO:0000313" key="2">
    <source>
        <dbReference type="EMBL" id="MBE1560579.1"/>
    </source>
</evidence>
<keyword evidence="3" id="KW-1185">Reference proteome</keyword>
<protein>
    <recommendedName>
        <fullName evidence="1">SnoaL-like domain-containing protein</fullName>
    </recommendedName>
</protein>
<gene>
    <name evidence="2" type="ORF">H4W81_003358</name>
</gene>
<dbReference type="RefSeq" id="WP_192775639.1">
    <property type="nucleotide sequence ID" value="NZ_BAAASY010000007.1"/>
</dbReference>
<dbReference type="InterPro" id="IPR037401">
    <property type="entry name" value="SnoaL-like"/>
</dbReference>
<dbReference type="Gene3D" id="3.10.450.50">
    <property type="match status" value="1"/>
</dbReference>
<sequence>MNTALRYREAGENKDLDALMATLAPDVVFHSPLSARAGFHGHDELRELFGVVFSMIGELRYHTDVGDERTHMLAATTTLGEHTMEESCLLRFDENGLINEITMFVRPLPALTRLMAALGPGLARAQGRRAVAALVGVAAGPLVFMTESGDKTLVPFVTARSRQ</sequence>
<evidence type="ECO:0000313" key="3">
    <source>
        <dbReference type="Proteomes" id="UP000661607"/>
    </source>
</evidence>
<dbReference type="SUPFAM" id="SSF54427">
    <property type="entry name" value="NTF2-like"/>
    <property type="match status" value="1"/>
</dbReference>
<dbReference type="EMBL" id="JADBEF010000001">
    <property type="protein sequence ID" value="MBE1560579.1"/>
    <property type="molecule type" value="Genomic_DNA"/>
</dbReference>
<reference evidence="2 3" key="1">
    <citation type="submission" date="2020-10" db="EMBL/GenBank/DDBJ databases">
        <title>Sequencing the genomes of 1000 actinobacteria strains.</title>
        <authorList>
            <person name="Klenk H.-P."/>
        </authorList>
    </citation>
    <scope>NUCLEOTIDE SEQUENCE [LARGE SCALE GENOMIC DNA]</scope>
    <source>
        <strain evidence="2 3">DSM 43748</strain>
    </source>
</reference>
<dbReference type="Pfam" id="PF12680">
    <property type="entry name" value="SnoaL_2"/>
    <property type="match status" value="1"/>
</dbReference>
<evidence type="ECO:0000259" key="1">
    <source>
        <dbReference type="Pfam" id="PF12680"/>
    </source>
</evidence>
<organism evidence="2 3">
    <name type="scientific">Nonomuraea africana</name>
    <dbReference type="NCBI Taxonomy" id="46171"/>
    <lineage>
        <taxon>Bacteria</taxon>
        <taxon>Bacillati</taxon>
        <taxon>Actinomycetota</taxon>
        <taxon>Actinomycetes</taxon>
        <taxon>Streptosporangiales</taxon>
        <taxon>Streptosporangiaceae</taxon>
        <taxon>Nonomuraea</taxon>
    </lineage>
</organism>